<evidence type="ECO:0000313" key="2">
    <source>
        <dbReference type="Proteomes" id="UP000077266"/>
    </source>
</evidence>
<dbReference type="InParanoid" id="A0A165NZI7"/>
<gene>
    <name evidence="1" type="ORF">EXIGLDRAFT_830140</name>
</gene>
<evidence type="ECO:0000313" key="1">
    <source>
        <dbReference type="EMBL" id="KZW01436.1"/>
    </source>
</evidence>
<proteinExistence type="predicted"/>
<name>A0A165NZI7_EXIGL</name>
<dbReference type="Proteomes" id="UP000077266">
    <property type="component" value="Unassembled WGS sequence"/>
</dbReference>
<keyword evidence="2" id="KW-1185">Reference proteome</keyword>
<reference evidence="1 2" key="1">
    <citation type="journal article" date="2016" name="Mol. Biol. Evol.">
        <title>Comparative Genomics of Early-Diverging Mushroom-Forming Fungi Provides Insights into the Origins of Lignocellulose Decay Capabilities.</title>
        <authorList>
            <person name="Nagy L.G."/>
            <person name="Riley R."/>
            <person name="Tritt A."/>
            <person name="Adam C."/>
            <person name="Daum C."/>
            <person name="Floudas D."/>
            <person name="Sun H."/>
            <person name="Yadav J.S."/>
            <person name="Pangilinan J."/>
            <person name="Larsson K.H."/>
            <person name="Matsuura K."/>
            <person name="Barry K."/>
            <person name="Labutti K."/>
            <person name="Kuo R."/>
            <person name="Ohm R.A."/>
            <person name="Bhattacharya S.S."/>
            <person name="Shirouzu T."/>
            <person name="Yoshinaga Y."/>
            <person name="Martin F.M."/>
            <person name="Grigoriev I.V."/>
            <person name="Hibbett D.S."/>
        </authorList>
    </citation>
    <scope>NUCLEOTIDE SEQUENCE [LARGE SCALE GENOMIC DNA]</scope>
    <source>
        <strain evidence="1 2">HHB12029</strain>
    </source>
</reference>
<dbReference type="InterPro" id="IPR036047">
    <property type="entry name" value="F-box-like_dom_sf"/>
</dbReference>
<protein>
    <submittedName>
        <fullName evidence="1">Uncharacterized protein</fullName>
    </submittedName>
</protein>
<accession>A0A165NZI7</accession>
<sequence length="558" mass="62875">MVLSNGDAAVTEVMQTLQLTVNRILEPAIPCDASDDRLPLMARSVHEYVASLSAPWLRKYNVLYSRQHVFPDEIWCAIWNETDLNTRVAVIHVCAHWRRLALETSTLWARLNIGPWFFRQEDSTGDSQVVLMRILSLSSSHPLSITIHQPDQASAELFATFLAACLDDQRHRIVALRLTGLGHFLCHELVKRLLVMPVLKFFTVEEGDWTSGYPWALSTQDDLDWPVLERLELSDDLRWPLPMYRANVTLPRARVLSMRFDSVDDITSAVTACPQLEDLHIRVSRHGITLDPSFSRTLCQGIDRIANVTIDRCTPALEHWYTGNFDHERHQQLFLQYDYATYPACTIFSGLQSPIIQISFNLAESDQLVIRARDFTNRKRQVTVTFDEAHAPGVMSNLAPQLLVQEVKRVIVDAPVLHAVGDTLWTPACDTLLLRVASQADVFILSGRGSMLGFTCVTTVWIQALEDNLVLPLDIADAFLRRIRGGNSVLKRLIIDGLALNGDPSNLNSFADSVIHRGEVVKTHSDMPAPRVEPECEDPNGELAAEVLNLRRPRNESP</sequence>
<dbReference type="EMBL" id="KV425894">
    <property type="protein sequence ID" value="KZW01436.1"/>
    <property type="molecule type" value="Genomic_DNA"/>
</dbReference>
<dbReference type="AlphaFoldDB" id="A0A165NZI7"/>
<dbReference type="SUPFAM" id="SSF81383">
    <property type="entry name" value="F-box domain"/>
    <property type="match status" value="1"/>
</dbReference>
<organism evidence="1 2">
    <name type="scientific">Exidia glandulosa HHB12029</name>
    <dbReference type="NCBI Taxonomy" id="1314781"/>
    <lineage>
        <taxon>Eukaryota</taxon>
        <taxon>Fungi</taxon>
        <taxon>Dikarya</taxon>
        <taxon>Basidiomycota</taxon>
        <taxon>Agaricomycotina</taxon>
        <taxon>Agaricomycetes</taxon>
        <taxon>Auriculariales</taxon>
        <taxon>Exidiaceae</taxon>
        <taxon>Exidia</taxon>
    </lineage>
</organism>
<dbReference type="Gene3D" id="1.20.1280.50">
    <property type="match status" value="1"/>
</dbReference>